<feature type="compositionally biased region" description="Polar residues" evidence="1">
    <location>
        <begin position="57"/>
        <end position="66"/>
    </location>
</feature>
<dbReference type="AlphaFoldDB" id="A0A815IR94"/>
<evidence type="ECO:0000313" key="3">
    <source>
        <dbReference type="EMBL" id="CAF4253659.1"/>
    </source>
</evidence>
<sequence length="66" mass="7641">GEINNEEIMEQEEILIHPFDYSAVDDYTLSQKKFKRSNDNEDTCDPNKQSKIKGKINPSQNHETAD</sequence>
<comment type="caution">
    <text evidence="2">The sequence shown here is derived from an EMBL/GenBank/DDBJ whole genome shotgun (WGS) entry which is preliminary data.</text>
</comment>
<evidence type="ECO:0000313" key="2">
    <source>
        <dbReference type="EMBL" id="CAF1369028.1"/>
    </source>
</evidence>
<evidence type="ECO:0000256" key="1">
    <source>
        <dbReference type="SAM" id="MobiDB-lite"/>
    </source>
</evidence>
<dbReference type="Proteomes" id="UP000663829">
    <property type="component" value="Unassembled WGS sequence"/>
</dbReference>
<dbReference type="EMBL" id="CAJOBC010074416">
    <property type="protein sequence ID" value="CAF4253659.1"/>
    <property type="molecule type" value="Genomic_DNA"/>
</dbReference>
<accession>A0A815IR94</accession>
<dbReference type="Proteomes" id="UP000681722">
    <property type="component" value="Unassembled WGS sequence"/>
</dbReference>
<evidence type="ECO:0000313" key="4">
    <source>
        <dbReference type="Proteomes" id="UP000663829"/>
    </source>
</evidence>
<gene>
    <name evidence="2" type="ORF">GPM918_LOCUS31761</name>
    <name evidence="3" type="ORF">SRO942_LOCUS32409</name>
</gene>
<name>A0A815IR94_9BILA</name>
<feature type="region of interest" description="Disordered" evidence="1">
    <location>
        <begin position="34"/>
        <end position="66"/>
    </location>
</feature>
<feature type="non-terminal residue" evidence="2">
    <location>
        <position position="1"/>
    </location>
</feature>
<organism evidence="2 4">
    <name type="scientific">Didymodactylos carnosus</name>
    <dbReference type="NCBI Taxonomy" id="1234261"/>
    <lineage>
        <taxon>Eukaryota</taxon>
        <taxon>Metazoa</taxon>
        <taxon>Spiralia</taxon>
        <taxon>Gnathifera</taxon>
        <taxon>Rotifera</taxon>
        <taxon>Eurotatoria</taxon>
        <taxon>Bdelloidea</taxon>
        <taxon>Philodinida</taxon>
        <taxon>Philodinidae</taxon>
        <taxon>Didymodactylos</taxon>
    </lineage>
</organism>
<keyword evidence="4" id="KW-1185">Reference proteome</keyword>
<reference evidence="2" key="1">
    <citation type="submission" date="2021-02" db="EMBL/GenBank/DDBJ databases">
        <authorList>
            <person name="Nowell W R."/>
        </authorList>
    </citation>
    <scope>NUCLEOTIDE SEQUENCE</scope>
</reference>
<dbReference type="EMBL" id="CAJNOQ010015812">
    <property type="protein sequence ID" value="CAF1369028.1"/>
    <property type="molecule type" value="Genomic_DNA"/>
</dbReference>
<protein>
    <submittedName>
        <fullName evidence="2">Uncharacterized protein</fullName>
    </submittedName>
</protein>
<proteinExistence type="predicted"/>